<keyword evidence="4" id="KW-1185">Reference proteome</keyword>
<reference evidence="3" key="1">
    <citation type="journal article" date="2022" name="bioRxiv">
        <title>Deciphering the potential niche of two novel black yeast fungi from a biological soil crust based on their genomes, phenotypes, and melanin regulation.</title>
        <authorList>
            <consortium name="DOE Joint Genome Institute"/>
            <person name="Carr E.C."/>
            <person name="Barton Q."/>
            <person name="Grambo S."/>
            <person name="Sullivan M."/>
            <person name="Renfro C.M."/>
            <person name="Kuo A."/>
            <person name="Pangilinan J."/>
            <person name="Lipzen A."/>
            <person name="Keymanesh K."/>
            <person name="Savage E."/>
            <person name="Barry K."/>
            <person name="Grigoriev I.V."/>
            <person name="Riekhof W.R."/>
            <person name="Harris S.S."/>
        </authorList>
    </citation>
    <scope>NUCLEOTIDE SEQUENCE</scope>
    <source>
        <strain evidence="3">JF 03-4F</strain>
    </source>
</reference>
<dbReference type="PANTHER" id="PTHR47585">
    <property type="match status" value="1"/>
</dbReference>
<feature type="domain" description="Acyclic terpene utilisation N-terminal" evidence="1">
    <location>
        <begin position="21"/>
        <end position="441"/>
    </location>
</feature>
<evidence type="ECO:0000313" key="4">
    <source>
        <dbReference type="Proteomes" id="UP001203852"/>
    </source>
</evidence>
<dbReference type="Proteomes" id="UP001203852">
    <property type="component" value="Unassembled WGS sequence"/>
</dbReference>
<gene>
    <name evidence="3" type="ORF">EDD36DRAFT_483399</name>
</gene>
<proteinExistence type="predicted"/>
<evidence type="ECO:0000313" key="3">
    <source>
        <dbReference type="EMBL" id="KAI1607946.1"/>
    </source>
</evidence>
<dbReference type="PANTHER" id="PTHR47585:SF1">
    <property type="entry name" value="DUF1446 DOMAIN-CONTAINING PROTEIN"/>
    <property type="match status" value="1"/>
</dbReference>
<name>A0AAN6DKH4_9EURO</name>
<dbReference type="AlphaFoldDB" id="A0AAN6DKH4"/>
<comment type="caution">
    <text evidence="3">The sequence shown here is derived from an EMBL/GenBank/DDBJ whole genome shotgun (WGS) entry which is preliminary data.</text>
</comment>
<dbReference type="EMBL" id="MU404365">
    <property type="protein sequence ID" value="KAI1607946.1"/>
    <property type="molecule type" value="Genomic_DNA"/>
</dbReference>
<dbReference type="Pfam" id="PF23544">
    <property type="entry name" value="AtuA_ferredoxin"/>
    <property type="match status" value="1"/>
</dbReference>
<feature type="domain" description="AtuA-like ferredoxin-fold" evidence="2">
    <location>
        <begin position="501"/>
        <end position="597"/>
    </location>
</feature>
<dbReference type="InterPro" id="IPR010839">
    <property type="entry name" value="AtuA_N"/>
</dbReference>
<dbReference type="InterPro" id="IPR056362">
    <property type="entry name" value="AtuA-like_ferredoxin_dom"/>
</dbReference>
<evidence type="ECO:0000259" key="2">
    <source>
        <dbReference type="Pfam" id="PF23544"/>
    </source>
</evidence>
<protein>
    <recommendedName>
        <fullName evidence="5">DUF1446 domain protein</fullName>
    </recommendedName>
</protein>
<organism evidence="3 4">
    <name type="scientific">Exophiala viscosa</name>
    <dbReference type="NCBI Taxonomy" id="2486360"/>
    <lineage>
        <taxon>Eukaryota</taxon>
        <taxon>Fungi</taxon>
        <taxon>Dikarya</taxon>
        <taxon>Ascomycota</taxon>
        <taxon>Pezizomycotina</taxon>
        <taxon>Eurotiomycetes</taxon>
        <taxon>Chaetothyriomycetidae</taxon>
        <taxon>Chaetothyriales</taxon>
        <taxon>Herpotrichiellaceae</taxon>
        <taxon>Exophiala</taxon>
    </lineage>
</organism>
<evidence type="ECO:0000259" key="1">
    <source>
        <dbReference type="Pfam" id="PF07287"/>
    </source>
</evidence>
<sequence>MGDATLISPQCTESETVRRPIRIANCAGAKPDSGIHMLNQTLYSNADVITGDYLAEMNLASNATAFEAGTHPGYEETALGGLTLSLKGLNEKRIKVVINGGALNPKGLAERIQEMVDSERLSLKIAWVSGDDLLHRADELLSTQANHLDSTNPDIKISQSTLCFLNDRKQNVFSQPLLSANAYLGARAITKGLREGADIVICGRVSDASPVIGAAQWWHGWSDTSYDELAGALVAGHLIECSTYSTGGNFAGFYKYSTEDLLDLSPPVAEIDAKGEAVITKAEKLRGYVTKDVITCQLLYELQGDIYLNSCVKADLSEVSVEQESENRVHVKGVRGLPPPPTTKFAVFYQGGYQCEITINATGYATSRKYDLFEAQMESKLEELGVLDKLDVFEFQRVGIPAKNPSHQLQATTYLRMFAQALEEEPLRLVAKASTPLSFPAFFPGVVQQSQLHEAVHFLGASPKSFDAGHPPAYEELAARRNYQPTSPVPLSSFGETAFRPLGDVALARSGDKGANVNIGLFVHTDDEWDWLRSFLTTDCLQQLMGEDWRPDYFVERVEFPHLKAVHFVIYGPLGRGVSSSSRLDALGKAFAEFIRARYVHIPKKFLTQVRSVE</sequence>
<accession>A0AAN6DKH4</accession>
<evidence type="ECO:0008006" key="5">
    <source>
        <dbReference type="Google" id="ProtNLM"/>
    </source>
</evidence>
<dbReference type="Pfam" id="PF07287">
    <property type="entry name" value="AtuA"/>
    <property type="match status" value="1"/>
</dbReference>